<feature type="compositionally biased region" description="Polar residues" evidence="1">
    <location>
        <begin position="249"/>
        <end position="258"/>
    </location>
</feature>
<protein>
    <recommendedName>
        <fullName evidence="4">Flagellar assembly protein T C-terminal domain-containing protein</fullName>
    </recommendedName>
</protein>
<feature type="compositionally biased region" description="Basic and acidic residues" evidence="1">
    <location>
        <begin position="262"/>
        <end position="285"/>
    </location>
</feature>
<dbReference type="GO" id="GO:0030288">
    <property type="term" value="C:outer membrane-bounded periplasmic space"/>
    <property type="evidence" value="ECO:0007669"/>
    <property type="project" value="InterPro"/>
</dbReference>
<feature type="region of interest" description="Disordered" evidence="1">
    <location>
        <begin position="247"/>
        <end position="285"/>
    </location>
</feature>
<dbReference type="Pfam" id="PF03783">
    <property type="entry name" value="CsgG"/>
    <property type="match status" value="1"/>
</dbReference>
<evidence type="ECO:0000256" key="1">
    <source>
        <dbReference type="SAM" id="MobiDB-lite"/>
    </source>
</evidence>
<evidence type="ECO:0000313" key="3">
    <source>
        <dbReference type="Proteomes" id="UP000229641"/>
    </source>
</evidence>
<reference evidence="2 3" key="1">
    <citation type="submission" date="2017-09" db="EMBL/GenBank/DDBJ databases">
        <title>Depth-based differentiation of microbial function through sediment-hosted aquifers and enrichment of novel symbionts in the deep terrestrial subsurface.</title>
        <authorList>
            <person name="Probst A.J."/>
            <person name="Ladd B."/>
            <person name="Jarett J.K."/>
            <person name="Geller-Mcgrath D.E."/>
            <person name="Sieber C.M."/>
            <person name="Emerson J.B."/>
            <person name="Anantharaman K."/>
            <person name="Thomas B.C."/>
            <person name="Malmstrom R."/>
            <person name="Stieglmeier M."/>
            <person name="Klingl A."/>
            <person name="Woyke T."/>
            <person name="Ryan C.M."/>
            <person name="Banfield J.F."/>
        </authorList>
    </citation>
    <scope>NUCLEOTIDE SEQUENCE [LARGE SCALE GENOMIC DNA]</scope>
    <source>
        <strain evidence="2">CG11_big_fil_rev_8_21_14_0_20_42_13</strain>
    </source>
</reference>
<evidence type="ECO:0008006" key="4">
    <source>
        <dbReference type="Google" id="ProtNLM"/>
    </source>
</evidence>
<gene>
    <name evidence="2" type="ORF">COV72_02575</name>
</gene>
<organism evidence="2 3">
    <name type="scientific">Candidatus Ghiorseimicrobium undicola</name>
    <dbReference type="NCBI Taxonomy" id="1974746"/>
    <lineage>
        <taxon>Bacteria</taxon>
        <taxon>Pseudomonadati</taxon>
        <taxon>Candidatus Omnitrophota</taxon>
        <taxon>Candidatus Ghiorseimicrobium</taxon>
    </lineage>
</organism>
<dbReference type="Gene3D" id="3.40.50.10610">
    <property type="entry name" value="ABC-type transport auxiliary lipoprotein component"/>
    <property type="match status" value="1"/>
</dbReference>
<dbReference type="Proteomes" id="UP000229641">
    <property type="component" value="Unassembled WGS sequence"/>
</dbReference>
<dbReference type="EMBL" id="PCWA01000035">
    <property type="protein sequence ID" value="PIQ89528.1"/>
    <property type="molecule type" value="Genomic_DNA"/>
</dbReference>
<accession>A0A2H0LYQ7</accession>
<name>A0A2H0LYQ7_9BACT</name>
<proteinExistence type="predicted"/>
<dbReference type="PROSITE" id="PS51257">
    <property type="entry name" value="PROKAR_LIPOPROTEIN"/>
    <property type="match status" value="1"/>
</dbReference>
<evidence type="ECO:0000313" key="2">
    <source>
        <dbReference type="EMBL" id="PIQ89528.1"/>
    </source>
</evidence>
<sequence>MYKNMKCKILLVTSYWLLVTFFIGCASGPSSYWRPKHFSRSKYIKVAIVPFTNLSKEKEADQRIAYSLITHLLNTHYFNVVEMGEVQRALKEAKVRKDEGLSVEEIKKIGRLIDVEALLMGAVEEYKIDSSTLLGEKVFVPEVSINARLVSTEDAEIIWAANHHRRGDDRVTVFGMGRIDSISELTDVIIKNIVNSLLKVAKSKRSALTGLKRSVILEDVPDEELENTVLDIKPALREDVMDKAMESVKTASKDSSSAIAPKTEDSKAKIKSDYKREYERVKKQF</sequence>
<dbReference type="InterPro" id="IPR005534">
    <property type="entry name" value="Curli_assmbl/transp-comp_CsgG"/>
</dbReference>
<comment type="caution">
    <text evidence="2">The sequence shown here is derived from an EMBL/GenBank/DDBJ whole genome shotgun (WGS) entry which is preliminary data.</text>
</comment>
<dbReference type="AlphaFoldDB" id="A0A2H0LYQ7"/>